<dbReference type="FunFam" id="3.40.50.20:FF:000001">
    <property type="entry name" value="Carbamoyl-phosphate synthase large chain"/>
    <property type="match status" value="1"/>
</dbReference>
<evidence type="ECO:0000256" key="5">
    <source>
        <dbReference type="ARBA" id="ARBA00022571"/>
    </source>
</evidence>
<dbReference type="GO" id="GO:0004087">
    <property type="term" value="F:carbamoyl-phosphate synthase (ammonia) activity"/>
    <property type="evidence" value="ECO:0007669"/>
    <property type="project" value="UniProtKB-EC"/>
</dbReference>
<dbReference type="Gene3D" id="3.40.50.20">
    <property type="match status" value="2"/>
</dbReference>
<feature type="domain" description="ATP-grasp" evidence="20">
    <location>
        <begin position="688"/>
        <end position="879"/>
    </location>
</feature>
<dbReference type="Proteomes" id="UP000215539">
    <property type="component" value="Chromosome 1"/>
</dbReference>
<dbReference type="SUPFAM" id="SSF56059">
    <property type="entry name" value="Glutathione synthetase ATP-binding domain-like"/>
    <property type="match status" value="2"/>
</dbReference>
<dbReference type="PROSITE" id="PS00867">
    <property type="entry name" value="CPSASE_2"/>
    <property type="match status" value="1"/>
</dbReference>
<evidence type="ECO:0000259" key="20">
    <source>
        <dbReference type="PROSITE" id="PS50975"/>
    </source>
</evidence>
<dbReference type="InterPro" id="IPR005483">
    <property type="entry name" value="CPSase_dom"/>
</dbReference>
<organism evidence="22 24">
    <name type="scientific">Capnocytophaga haemolytica</name>
    <dbReference type="NCBI Taxonomy" id="45243"/>
    <lineage>
        <taxon>Bacteria</taxon>
        <taxon>Pseudomonadati</taxon>
        <taxon>Bacteroidota</taxon>
        <taxon>Flavobacteriia</taxon>
        <taxon>Flavobacteriales</taxon>
        <taxon>Flavobacteriaceae</taxon>
        <taxon>Capnocytophaga</taxon>
    </lineage>
</organism>
<keyword evidence="10 19" id="KW-0547">Nucleotide-binding</keyword>
<dbReference type="Gene3D" id="3.30.470.20">
    <property type="entry name" value="ATP-grasp fold, B domain"/>
    <property type="match status" value="2"/>
</dbReference>
<dbReference type="PROSITE" id="PS50975">
    <property type="entry name" value="ATP_GRASP"/>
    <property type="match status" value="2"/>
</dbReference>
<dbReference type="InterPro" id="IPR005480">
    <property type="entry name" value="CPSase_lsu_oligo"/>
</dbReference>
<dbReference type="InterPro" id="IPR013815">
    <property type="entry name" value="ATP_grasp_subdomain_1"/>
</dbReference>
<keyword evidence="9" id="KW-0677">Repeat</keyword>
<comment type="cofactor">
    <cofactor evidence="1">
        <name>Mn(2+)</name>
        <dbReference type="ChEBI" id="CHEBI:29035"/>
    </cofactor>
</comment>
<dbReference type="Gene3D" id="3.30.1490.20">
    <property type="entry name" value="ATP-grasp fold, A domain"/>
    <property type="match status" value="2"/>
</dbReference>
<evidence type="ECO:0000256" key="10">
    <source>
        <dbReference type="ARBA" id="ARBA00022741"/>
    </source>
</evidence>
<evidence type="ECO:0000256" key="7">
    <source>
        <dbReference type="ARBA" id="ARBA00022605"/>
    </source>
</evidence>
<keyword evidence="8" id="KW-0479">Metal-binding</keyword>
<name>A0AAX2H0R5_9FLAO</name>
<feature type="domain" description="ATP-grasp" evidence="20">
    <location>
        <begin position="134"/>
        <end position="330"/>
    </location>
</feature>
<dbReference type="InterPro" id="IPR016185">
    <property type="entry name" value="PreATP-grasp_dom_sf"/>
</dbReference>
<dbReference type="GO" id="GO:0046872">
    <property type="term" value="F:metal ion binding"/>
    <property type="evidence" value="ECO:0007669"/>
    <property type="project" value="UniProtKB-KW"/>
</dbReference>
<evidence type="ECO:0000256" key="2">
    <source>
        <dbReference type="ARBA" id="ARBA00004812"/>
    </source>
</evidence>
<evidence type="ECO:0000256" key="13">
    <source>
        <dbReference type="ARBA" id="ARBA00022975"/>
    </source>
</evidence>
<dbReference type="FunFam" id="3.30.470.20:FF:000007">
    <property type="entry name" value="Carbamoyl-phosphate synthase large chain"/>
    <property type="match status" value="1"/>
</dbReference>
<dbReference type="PANTHER" id="PTHR11405">
    <property type="entry name" value="CARBAMOYLTRANSFERASE FAMILY MEMBER"/>
    <property type="match status" value="1"/>
</dbReference>
<evidence type="ECO:0000313" key="24">
    <source>
        <dbReference type="Proteomes" id="UP000215539"/>
    </source>
</evidence>
<evidence type="ECO:0000256" key="12">
    <source>
        <dbReference type="ARBA" id="ARBA00022842"/>
    </source>
</evidence>
<dbReference type="GO" id="GO:0006541">
    <property type="term" value="P:glutamine metabolic process"/>
    <property type="evidence" value="ECO:0007669"/>
    <property type="project" value="TreeGrafter"/>
</dbReference>
<dbReference type="InterPro" id="IPR005479">
    <property type="entry name" value="CPAse_ATP-bd"/>
</dbReference>
<dbReference type="Gene3D" id="1.10.1030.10">
    <property type="entry name" value="Carbamoyl-phosphate synthetase, large subunit oligomerisation domain"/>
    <property type="match status" value="1"/>
</dbReference>
<dbReference type="InterPro" id="IPR036897">
    <property type="entry name" value="CarbamoylP_synth_lsu_oligo_sf"/>
</dbReference>
<evidence type="ECO:0000256" key="9">
    <source>
        <dbReference type="ARBA" id="ARBA00022737"/>
    </source>
</evidence>
<dbReference type="AlphaFoldDB" id="A0AAX2H0R5"/>
<keyword evidence="7" id="KW-0028">Amino-acid biosynthesis</keyword>
<evidence type="ECO:0000313" key="21">
    <source>
        <dbReference type="EMBL" id="AMD85744.1"/>
    </source>
</evidence>
<accession>A0AAX2H0R5</accession>
<dbReference type="PANTHER" id="PTHR11405:SF53">
    <property type="entry name" value="CARBAMOYL-PHOSPHATE SYNTHASE [AMMONIA], MITOCHONDRIAL"/>
    <property type="match status" value="1"/>
</dbReference>
<comment type="subunit">
    <text evidence="18">Composed of two chains; the small (or glutamine) chain promotes the hydrolysis of glutamine to ammonia, which is used by the large (or ammonia) chain to synthesize carbamoyl phosphate. Tetramer of heterodimers (alpha,beta)4.</text>
</comment>
<dbReference type="GO" id="GO:0006526">
    <property type="term" value="P:L-arginine biosynthetic process"/>
    <property type="evidence" value="ECO:0007669"/>
    <property type="project" value="UniProtKB-KW"/>
</dbReference>
<evidence type="ECO:0000256" key="17">
    <source>
        <dbReference type="ARBA" id="ARBA00057223"/>
    </source>
</evidence>
<dbReference type="PROSITE" id="PS00866">
    <property type="entry name" value="CPSASE_1"/>
    <property type="match status" value="2"/>
</dbReference>
<dbReference type="FunFam" id="1.10.1030.10:FF:000002">
    <property type="entry name" value="Carbamoyl-phosphate synthase large chain"/>
    <property type="match status" value="1"/>
</dbReference>
<dbReference type="SMART" id="SM01096">
    <property type="entry name" value="CPSase_L_D3"/>
    <property type="match status" value="1"/>
</dbReference>
<comment type="function">
    <text evidence="17">Large subunit of the glutamine-dependent carbamoyl phosphate synthetase (CPSase). CPSase catalyzes the formation of carbamoyl phosphate from the ammonia moiety of glutamine, carbonate, and phosphate donated by ATP, constituting the first step of 2 biosynthetic pathways, one leading to arginine and/or urea and the other to pyrimidine nucleotides. The large subunit (synthetase) binds the substrates ammonia (free or transferred from glutamine from the small subunit), hydrogencarbonate and ATP and carries out an ATP-coupled ligase reaction, activating hydrogencarbonate by forming carboxy phosphate which reacts with ammonia to form carbamoyl phosphate.</text>
</comment>
<keyword evidence="6 22" id="KW-0436">Ligase</keyword>
<dbReference type="EMBL" id="LT906449">
    <property type="protein sequence ID" value="SNV16104.1"/>
    <property type="molecule type" value="Genomic_DNA"/>
</dbReference>
<evidence type="ECO:0000256" key="3">
    <source>
        <dbReference type="ARBA" id="ARBA00005077"/>
    </source>
</evidence>
<comment type="catalytic activity">
    <reaction evidence="16">
        <text>hydrogencarbonate + L-glutamine + 2 ATP + H2O = carbamoyl phosphate + L-glutamate + 2 ADP + phosphate + 2 H(+)</text>
        <dbReference type="Rhea" id="RHEA:18633"/>
        <dbReference type="ChEBI" id="CHEBI:15377"/>
        <dbReference type="ChEBI" id="CHEBI:15378"/>
        <dbReference type="ChEBI" id="CHEBI:17544"/>
        <dbReference type="ChEBI" id="CHEBI:29985"/>
        <dbReference type="ChEBI" id="CHEBI:30616"/>
        <dbReference type="ChEBI" id="CHEBI:43474"/>
        <dbReference type="ChEBI" id="CHEBI:58228"/>
        <dbReference type="ChEBI" id="CHEBI:58359"/>
        <dbReference type="ChEBI" id="CHEBI:456216"/>
        <dbReference type="EC" id="6.3.5.5"/>
    </reaction>
</comment>
<dbReference type="Proteomes" id="UP000065822">
    <property type="component" value="Chromosome"/>
</dbReference>
<dbReference type="PRINTS" id="PR00098">
    <property type="entry name" value="CPSASE"/>
</dbReference>
<dbReference type="EC" id="6.3.5.5" evidence="22"/>
<dbReference type="NCBIfam" id="NF003671">
    <property type="entry name" value="PRK05294.1"/>
    <property type="match status" value="1"/>
</dbReference>
<dbReference type="KEGG" id="chg:AXF12_09600"/>
<dbReference type="Pfam" id="PF02786">
    <property type="entry name" value="CPSase_L_D2"/>
    <property type="match status" value="2"/>
</dbReference>
<dbReference type="GO" id="GO:0005524">
    <property type="term" value="F:ATP binding"/>
    <property type="evidence" value="ECO:0007669"/>
    <property type="project" value="UniProtKB-UniRule"/>
</dbReference>
<evidence type="ECO:0000256" key="14">
    <source>
        <dbReference type="ARBA" id="ARBA00023211"/>
    </source>
</evidence>
<dbReference type="SUPFAM" id="SSF52440">
    <property type="entry name" value="PreATP-grasp domain"/>
    <property type="match status" value="2"/>
</dbReference>
<evidence type="ECO:0000256" key="18">
    <source>
        <dbReference type="ARBA" id="ARBA00062056"/>
    </source>
</evidence>
<keyword evidence="11 19" id="KW-0067">ATP-binding</keyword>
<dbReference type="FunFam" id="3.40.50.20:FF:000002">
    <property type="entry name" value="Carbamoyl-phosphate synthase large chain"/>
    <property type="match status" value="1"/>
</dbReference>
<protein>
    <submittedName>
        <fullName evidence="21">Carbamoyl phosphate synthase large subunit</fullName>
    </submittedName>
    <submittedName>
        <fullName evidence="22">Carbamoyl-phosphate synthase large chain</fullName>
        <ecNumber evidence="22">6.3.5.5</ecNumber>
    </submittedName>
</protein>
<dbReference type="GO" id="GO:0006221">
    <property type="term" value="P:pyrimidine nucleotide biosynthetic process"/>
    <property type="evidence" value="ECO:0007669"/>
    <property type="project" value="UniProtKB-KW"/>
</dbReference>
<keyword evidence="14" id="KW-0464">Manganese</keyword>
<evidence type="ECO:0000256" key="1">
    <source>
        <dbReference type="ARBA" id="ARBA00001936"/>
    </source>
</evidence>
<keyword evidence="5" id="KW-0055">Arginine biosynthesis</keyword>
<dbReference type="GO" id="GO:0004088">
    <property type="term" value="F:carbamoyl-phosphate synthase (glutamine-hydrolyzing) activity"/>
    <property type="evidence" value="ECO:0007669"/>
    <property type="project" value="UniProtKB-EC"/>
</dbReference>
<evidence type="ECO:0000256" key="4">
    <source>
        <dbReference type="ARBA" id="ARBA00009799"/>
    </source>
</evidence>
<dbReference type="Pfam" id="PF02787">
    <property type="entry name" value="CPSase_L_D3"/>
    <property type="match status" value="1"/>
</dbReference>
<dbReference type="SMART" id="SM01209">
    <property type="entry name" value="GARS_A"/>
    <property type="match status" value="1"/>
</dbReference>
<evidence type="ECO:0000313" key="23">
    <source>
        <dbReference type="Proteomes" id="UP000065822"/>
    </source>
</evidence>
<comment type="pathway">
    <text evidence="2">Pyrimidine metabolism; UMP biosynthesis via de novo pathway; (S)-dihydroorotate from bicarbonate: step 1/3.</text>
</comment>
<comment type="similarity">
    <text evidence="4">Belongs to the CarB family.</text>
</comment>
<dbReference type="InterPro" id="IPR006275">
    <property type="entry name" value="CPSase_lsu"/>
</dbReference>
<dbReference type="PROSITE" id="PS51257">
    <property type="entry name" value="PROKAR_LIPOPROTEIN"/>
    <property type="match status" value="1"/>
</dbReference>
<keyword evidence="12" id="KW-0460">Magnesium</keyword>
<evidence type="ECO:0000256" key="8">
    <source>
        <dbReference type="ARBA" id="ARBA00022723"/>
    </source>
</evidence>
<dbReference type="NCBIfam" id="NF009455">
    <property type="entry name" value="PRK12815.1"/>
    <property type="match status" value="1"/>
</dbReference>
<reference evidence="21 23" key="1">
    <citation type="submission" date="2016-02" db="EMBL/GenBank/DDBJ databases">
        <authorList>
            <person name="Holder M.E."/>
            <person name="Ajami N.J."/>
            <person name="Petrosino J.F."/>
        </authorList>
    </citation>
    <scope>NUCLEOTIDE SEQUENCE [LARGE SCALE GENOMIC DNA]</scope>
    <source>
        <strain evidence="21 23">CCUG 32990</strain>
    </source>
</reference>
<dbReference type="EMBL" id="CP014227">
    <property type="protein sequence ID" value="AMD85744.1"/>
    <property type="molecule type" value="Genomic_DNA"/>
</dbReference>
<dbReference type="Pfam" id="PF25596">
    <property type="entry name" value="CPSase_L_D1"/>
    <property type="match status" value="2"/>
</dbReference>
<keyword evidence="23" id="KW-1185">Reference proteome</keyword>
<comment type="pathway">
    <text evidence="3">Amino-acid biosynthesis; L-arginine biosynthesis; carbamoyl phosphate from bicarbonate: step 1/1.</text>
</comment>
<proteinExistence type="inferred from homology"/>
<dbReference type="GO" id="GO:0005737">
    <property type="term" value="C:cytoplasm"/>
    <property type="evidence" value="ECO:0007669"/>
    <property type="project" value="TreeGrafter"/>
</dbReference>
<evidence type="ECO:0000256" key="19">
    <source>
        <dbReference type="PROSITE-ProRule" id="PRU00409"/>
    </source>
</evidence>
<evidence type="ECO:0000313" key="22">
    <source>
        <dbReference type="EMBL" id="SNV16104.1"/>
    </source>
</evidence>
<dbReference type="RefSeq" id="WP_066430625.1">
    <property type="nucleotide sequence ID" value="NZ_CP014227.1"/>
</dbReference>
<evidence type="ECO:0000256" key="16">
    <source>
        <dbReference type="ARBA" id="ARBA00048816"/>
    </source>
</evidence>
<dbReference type="InterPro" id="IPR058047">
    <property type="entry name" value="CPSase_preATP-grasp"/>
</dbReference>
<gene>
    <name evidence="22" type="primary">carB</name>
    <name evidence="21" type="ORF">AXF12_09600</name>
    <name evidence="22" type="ORF">SAMEA44541418_02240</name>
</gene>
<evidence type="ECO:0000256" key="11">
    <source>
        <dbReference type="ARBA" id="ARBA00022840"/>
    </source>
</evidence>
<dbReference type="SUPFAM" id="SSF48108">
    <property type="entry name" value="Carbamoyl phosphate synthetase, large subunit connection domain"/>
    <property type="match status" value="1"/>
</dbReference>
<keyword evidence="13" id="KW-0665">Pyrimidine biosynthesis</keyword>
<dbReference type="NCBIfam" id="TIGR01369">
    <property type="entry name" value="CPSaseII_lrg"/>
    <property type="match status" value="1"/>
</dbReference>
<evidence type="ECO:0000256" key="6">
    <source>
        <dbReference type="ARBA" id="ARBA00022598"/>
    </source>
</evidence>
<reference evidence="22 24" key="2">
    <citation type="submission" date="2017-06" db="EMBL/GenBank/DDBJ databases">
        <authorList>
            <consortium name="Pathogen Informatics"/>
        </authorList>
    </citation>
    <scope>NUCLEOTIDE SEQUENCE [LARGE SCALE GENOMIC DNA]</scope>
    <source>
        <strain evidence="22 24">NCTC12947</strain>
    </source>
</reference>
<evidence type="ECO:0000256" key="15">
    <source>
        <dbReference type="ARBA" id="ARBA00047359"/>
    </source>
</evidence>
<dbReference type="InterPro" id="IPR011761">
    <property type="entry name" value="ATP-grasp"/>
</dbReference>
<dbReference type="FunFam" id="3.30.470.20:FF:000026">
    <property type="entry name" value="Carbamoyl-phosphate synthase large chain"/>
    <property type="match status" value="1"/>
</dbReference>
<sequence length="950" mass="106098">MPKRKDLHCVLLIGSGPIIIGQACEFDYSGSQSLRSLREDGIQTVLINSNPATIMTDPSMADHVYLKPLTTASIVEILKAHPEIDAVLPTMGGQTALNLCIEASEKGIWKDFGVEIIGVDIDAIQITEDREKFRVLLDEIGIPMAPSETANSFLKGKEIAQKFGFPLVIRPSFTLGGTGASIVYKKEDFDALLNRGLEASPIHEVLIDKALLGWKEYELELLRDKNDNVAIICTIENMDPMGIHTGDSITVAPAMTLSDRTFQRMRDMAIKMMRSIGDFAGGCNVQFAVSPDEKEDIIAIEINPRVSRSSALASKATGYPIAKIATKLAIGYHLDELRNQITGSTSAFFEPTLDYVIVKIPRWNFDKFEGSDRTIGLQMKSVGEVMGIGRSFQEALQKATQSLEIKRNGLGADGKGYKNYDQIIEKLANPSWDRVFVIYDAVQIGIPLSRIHEITKIDMWFLKQYEELYALEKEISTYKIDSLPKELLLEAKQKGFADRQIAYMLGCWESEVHKKRGELNIQRVYKLVDTCAAEFKAQTPYYYSTFEAPIRTADGKEYTANDSVVSDRKKIVVLGSGPNRIGQGIEFDYCCVHGVLAAAECGYETIMINCNPETVSTDFDTADKLYFEPVFWEYIYDIIRHEKPEGVIVQLGGQTALKLAEKLHKYDIKIIGTSFASLDLAEDRGSFSTLLKENNIPYPEFGVAETAEEALKLADELDFPLLVRPSYVLGGQGMKIVINKEELEAHVVDLLRKIPNNKLLLDHYLDGAIEAEADAICDGENVYIIGIMEHIEPCGIHSGDSNATLPPFNLGEFVLQQIKDHTHKIALALGTVGLINIQFAVKDDKVYIIEANPRASRTVPFIAKAYGEPYVNYATKVMLGEKKLTDFEFHPHLEGFAIKCPVFSFNKFTNVNKALGPEMKSTGEQILFIKDLRDDAFYDLYTRRKMYLSK</sequence>
<comment type="catalytic activity">
    <reaction evidence="15">
        <text>hydrogencarbonate + NH4(+) + 2 ATP = carbamoyl phosphate + 2 ADP + phosphate + 2 H(+)</text>
        <dbReference type="Rhea" id="RHEA:18029"/>
        <dbReference type="ChEBI" id="CHEBI:15378"/>
        <dbReference type="ChEBI" id="CHEBI:17544"/>
        <dbReference type="ChEBI" id="CHEBI:28938"/>
        <dbReference type="ChEBI" id="CHEBI:30616"/>
        <dbReference type="ChEBI" id="CHEBI:43474"/>
        <dbReference type="ChEBI" id="CHEBI:58228"/>
        <dbReference type="ChEBI" id="CHEBI:456216"/>
        <dbReference type="EC" id="6.3.4.16"/>
    </reaction>
</comment>